<proteinExistence type="predicted"/>
<evidence type="ECO:0000313" key="1">
    <source>
        <dbReference type="EMBL" id="JAE16112.1"/>
    </source>
</evidence>
<organism evidence="1">
    <name type="scientific">Arundo donax</name>
    <name type="common">Giant reed</name>
    <name type="synonym">Donax arundinaceus</name>
    <dbReference type="NCBI Taxonomy" id="35708"/>
    <lineage>
        <taxon>Eukaryota</taxon>
        <taxon>Viridiplantae</taxon>
        <taxon>Streptophyta</taxon>
        <taxon>Embryophyta</taxon>
        <taxon>Tracheophyta</taxon>
        <taxon>Spermatophyta</taxon>
        <taxon>Magnoliopsida</taxon>
        <taxon>Liliopsida</taxon>
        <taxon>Poales</taxon>
        <taxon>Poaceae</taxon>
        <taxon>PACMAD clade</taxon>
        <taxon>Arundinoideae</taxon>
        <taxon>Arundineae</taxon>
        <taxon>Arundo</taxon>
    </lineage>
</organism>
<accession>A0A0A9FV42</accession>
<name>A0A0A9FV42_ARUDO</name>
<dbReference type="EMBL" id="GBRH01181784">
    <property type="protein sequence ID" value="JAE16112.1"/>
    <property type="molecule type" value="Transcribed_RNA"/>
</dbReference>
<reference evidence="1" key="1">
    <citation type="submission" date="2014-09" db="EMBL/GenBank/DDBJ databases">
        <authorList>
            <person name="Magalhaes I.L.F."/>
            <person name="Oliveira U."/>
            <person name="Santos F.R."/>
            <person name="Vidigal T.H.D.A."/>
            <person name="Brescovit A.D."/>
            <person name="Santos A.J."/>
        </authorList>
    </citation>
    <scope>NUCLEOTIDE SEQUENCE</scope>
    <source>
        <tissue evidence="1">Shoot tissue taken approximately 20 cm above the soil surface</tissue>
    </source>
</reference>
<reference evidence="1" key="2">
    <citation type="journal article" date="2015" name="Data Brief">
        <title>Shoot transcriptome of the giant reed, Arundo donax.</title>
        <authorList>
            <person name="Barrero R.A."/>
            <person name="Guerrero F.D."/>
            <person name="Moolhuijzen P."/>
            <person name="Goolsby J.A."/>
            <person name="Tidwell J."/>
            <person name="Bellgard S.E."/>
            <person name="Bellgard M.I."/>
        </authorList>
    </citation>
    <scope>NUCLEOTIDE SEQUENCE</scope>
    <source>
        <tissue evidence="1">Shoot tissue taken approximately 20 cm above the soil surface</tissue>
    </source>
</reference>
<dbReference type="AlphaFoldDB" id="A0A0A9FV42"/>
<sequence length="32" mass="3805">MPKSETLAKRFSSRRMFADLTSRWMIDFAKPV</sequence>
<protein>
    <submittedName>
        <fullName evidence="1">Uncharacterized protein</fullName>
    </submittedName>
</protein>